<accession>A0A212K7U5</accession>
<dbReference type="InterPro" id="IPR043130">
    <property type="entry name" value="CDP-OH_PTrfase_TM_dom"/>
</dbReference>
<evidence type="ECO:0000256" key="2">
    <source>
        <dbReference type="RuleBase" id="RU003750"/>
    </source>
</evidence>
<keyword evidence="3" id="KW-0472">Membrane</keyword>
<evidence type="ECO:0000313" key="4">
    <source>
        <dbReference type="EMBL" id="SBW07819.1"/>
    </source>
</evidence>
<keyword evidence="3" id="KW-0812">Transmembrane</keyword>
<proteinExistence type="inferred from homology"/>
<protein>
    <recommendedName>
        <fullName evidence="5">Phosphatidylglycerophosphate synthase</fullName>
    </recommendedName>
</protein>
<dbReference type="GO" id="GO:0008654">
    <property type="term" value="P:phospholipid biosynthetic process"/>
    <property type="evidence" value="ECO:0007669"/>
    <property type="project" value="InterPro"/>
</dbReference>
<gene>
    <name evidence="4" type="ORF">KL86APRO_12290</name>
</gene>
<dbReference type="Gene3D" id="1.20.120.1760">
    <property type="match status" value="1"/>
</dbReference>
<dbReference type="EMBL" id="FLUO01000001">
    <property type="protein sequence ID" value="SBW07819.1"/>
    <property type="molecule type" value="Genomic_DNA"/>
</dbReference>
<dbReference type="PROSITE" id="PS00379">
    <property type="entry name" value="CDP_ALCOHOL_P_TRANSF"/>
    <property type="match status" value="1"/>
</dbReference>
<dbReference type="Pfam" id="PF01066">
    <property type="entry name" value="CDP-OH_P_transf"/>
    <property type="match status" value="1"/>
</dbReference>
<feature type="transmembrane region" description="Helical" evidence="3">
    <location>
        <begin position="195"/>
        <end position="223"/>
    </location>
</feature>
<keyword evidence="1 2" id="KW-0808">Transferase</keyword>
<dbReference type="GO" id="GO:0016020">
    <property type="term" value="C:membrane"/>
    <property type="evidence" value="ECO:0007669"/>
    <property type="project" value="InterPro"/>
</dbReference>
<organism evidence="4">
    <name type="scientific">uncultured Alphaproteobacteria bacterium</name>
    <dbReference type="NCBI Taxonomy" id="91750"/>
    <lineage>
        <taxon>Bacteria</taxon>
        <taxon>Pseudomonadati</taxon>
        <taxon>Pseudomonadota</taxon>
        <taxon>Alphaproteobacteria</taxon>
        <taxon>environmental samples</taxon>
    </lineage>
</organism>
<dbReference type="GO" id="GO:0016780">
    <property type="term" value="F:phosphotransferase activity, for other substituted phosphate groups"/>
    <property type="evidence" value="ECO:0007669"/>
    <property type="project" value="InterPro"/>
</dbReference>
<reference evidence="4" key="1">
    <citation type="submission" date="2016-04" db="EMBL/GenBank/DDBJ databases">
        <authorList>
            <person name="Evans L.H."/>
            <person name="Alamgir A."/>
            <person name="Owens N."/>
            <person name="Weber N.D."/>
            <person name="Virtaneva K."/>
            <person name="Barbian K."/>
            <person name="Babar A."/>
            <person name="Rosenke K."/>
        </authorList>
    </citation>
    <scope>NUCLEOTIDE SEQUENCE</scope>
    <source>
        <strain evidence="4">86</strain>
    </source>
</reference>
<keyword evidence="3" id="KW-1133">Transmembrane helix</keyword>
<evidence type="ECO:0000256" key="3">
    <source>
        <dbReference type="SAM" id="Phobius"/>
    </source>
</evidence>
<evidence type="ECO:0000256" key="1">
    <source>
        <dbReference type="ARBA" id="ARBA00022679"/>
    </source>
</evidence>
<name>A0A212K7U5_9PROT</name>
<dbReference type="InterPro" id="IPR000462">
    <property type="entry name" value="CDP-OH_P_trans"/>
</dbReference>
<evidence type="ECO:0008006" key="5">
    <source>
        <dbReference type="Google" id="ProtNLM"/>
    </source>
</evidence>
<sequence length="379" mass="40912">MTKTAKLAGVVVGTCSTRLWGLDGAERARRILAKAGLAVVGAPPADAPALLVRADWVVDGALLGLLKAEEPGVALVATHKGTKVLLAAHVSAADAPATMAALAAPAGGAAAPAHLREIVHDPDGPPIYLHRLRKRLKPVVMPLEPTTVRAAEKATFKGSYKDVTDGVTKYLWPLPARHATRWCAERGITPNMVTLVGFALVFAAMWGFWEGLFALGLAAAWVMTFLDTVDGKLARCTLTFTRFGDVFDHGIDLISPPFWWWAWHVGCLKVGADYPLPELSLWVVLGGYVILRLQEGLFKALFGMHVHVWRRGDSLFRLIVARRNPLLVILTVAAILGQPGWGMAISAAWTAVSVLVHTVQIAQALAVRRIQPVVSWLNR</sequence>
<dbReference type="AlphaFoldDB" id="A0A212K7U5"/>
<comment type="similarity">
    <text evidence="2">Belongs to the CDP-alcohol phosphatidyltransferase class-I family.</text>
</comment>
<dbReference type="InterPro" id="IPR048254">
    <property type="entry name" value="CDP_ALCOHOL_P_TRANSF_CS"/>
</dbReference>